<evidence type="ECO:0000313" key="12">
    <source>
        <dbReference type="Proteomes" id="UP001520878"/>
    </source>
</evidence>
<organism evidence="11 12">
    <name type="scientific">Fluctibacter halophilus</name>
    <dbReference type="NCBI Taxonomy" id="226011"/>
    <lineage>
        <taxon>Bacteria</taxon>
        <taxon>Pseudomonadati</taxon>
        <taxon>Pseudomonadota</taxon>
        <taxon>Gammaproteobacteria</taxon>
        <taxon>Alteromonadales</taxon>
        <taxon>Alteromonadaceae</taxon>
        <taxon>Fluctibacter</taxon>
    </lineage>
</organism>
<dbReference type="InterPro" id="IPR006312">
    <property type="entry name" value="TatA/E"/>
</dbReference>
<comment type="function">
    <text evidence="9">Part of the twin-arginine translocation (Tat) system that transports large folded proteins containing a characteristic twin-arginine motif in their signal peptide across membranes. TatA could form the protein-conducting channel of the Tat system.</text>
</comment>
<evidence type="ECO:0000256" key="2">
    <source>
        <dbReference type="ARBA" id="ARBA00022448"/>
    </source>
</evidence>
<keyword evidence="3 9" id="KW-1003">Cell membrane</keyword>
<evidence type="ECO:0000256" key="5">
    <source>
        <dbReference type="ARBA" id="ARBA00022927"/>
    </source>
</evidence>
<gene>
    <name evidence="9 11" type="primary">tatA</name>
    <name evidence="11" type="ORF">LJ739_13180</name>
</gene>
<comment type="subcellular location">
    <subcellularLocation>
        <location evidence="1 9">Cell membrane</location>
        <topology evidence="1 9">Single-pass membrane protein</topology>
    </subcellularLocation>
</comment>
<evidence type="ECO:0000256" key="7">
    <source>
        <dbReference type="ARBA" id="ARBA00023010"/>
    </source>
</evidence>
<keyword evidence="4 9" id="KW-0812">Transmembrane</keyword>
<dbReference type="Gene3D" id="1.20.5.3310">
    <property type="match status" value="1"/>
</dbReference>
<keyword evidence="7 9" id="KW-0811">Translocation</keyword>
<reference evidence="11 12" key="1">
    <citation type="submission" date="2021-10" db="EMBL/GenBank/DDBJ databases">
        <title>Draft genome of Aestuariibacter halophilus JC2043.</title>
        <authorList>
            <person name="Emsley S.A."/>
            <person name="Pfannmuller K.M."/>
            <person name="Ushijima B."/>
            <person name="Saw J.H."/>
            <person name="Videau P."/>
        </authorList>
    </citation>
    <scope>NUCLEOTIDE SEQUENCE [LARGE SCALE GENOMIC DNA]</scope>
    <source>
        <strain evidence="11 12">JC2043</strain>
    </source>
</reference>
<comment type="similarity">
    <text evidence="9">Belongs to the TatA/E family.</text>
</comment>
<feature type="region of interest" description="Disordered" evidence="10">
    <location>
        <begin position="42"/>
        <end position="83"/>
    </location>
</feature>
<feature type="compositionally biased region" description="Basic and acidic residues" evidence="10">
    <location>
        <begin position="73"/>
        <end position="83"/>
    </location>
</feature>
<dbReference type="Proteomes" id="UP001520878">
    <property type="component" value="Unassembled WGS sequence"/>
</dbReference>
<keyword evidence="12" id="KW-1185">Reference proteome</keyword>
<accession>A0ABS8G9H4</accession>
<dbReference type="PANTHER" id="PTHR42982:SF1">
    <property type="entry name" value="SEC-INDEPENDENT PROTEIN TRANSLOCASE PROTEIN TATA"/>
    <property type="match status" value="1"/>
</dbReference>
<proteinExistence type="inferred from homology"/>
<comment type="subunit">
    <text evidence="9">The Tat system comprises two distinct complexes: a TatABC complex, containing multiple copies of TatA, TatB and TatC subunits, and a separate TatA complex, containing only TatA subunits. Substrates initially bind to the TatABC complex, which probably triggers association of the separate TatA complex to form the active translocon.</text>
</comment>
<dbReference type="NCBIfam" id="TIGR01411">
    <property type="entry name" value="tatAE"/>
    <property type="match status" value="1"/>
</dbReference>
<keyword evidence="8 9" id="KW-0472">Membrane</keyword>
<dbReference type="InterPro" id="IPR003369">
    <property type="entry name" value="TatA/B/E"/>
</dbReference>
<evidence type="ECO:0000256" key="8">
    <source>
        <dbReference type="ARBA" id="ARBA00023136"/>
    </source>
</evidence>
<dbReference type="HAMAP" id="MF_00236">
    <property type="entry name" value="TatA_E"/>
    <property type="match status" value="1"/>
</dbReference>
<keyword evidence="6 9" id="KW-1133">Transmembrane helix</keyword>
<evidence type="ECO:0000256" key="9">
    <source>
        <dbReference type="HAMAP-Rule" id="MF_00236"/>
    </source>
</evidence>
<evidence type="ECO:0000256" key="3">
    <source>
        <dbReference type="ARBA" id="ARBA00022475"/>
    </source>
</evidence>
<name>A0ABS8G9H4_9ALTE</name>
<comment type="caution">
    <text evidence="11">The sequence shown here is derived from an EMBL/GenBank/DDBJ whole genome shotgun (WGS) entry which is preliminary data.</text>
</comment>
<keyword evidence="2 9" id="KW-0813">Transport</keyword>
<evidence type="ECO:0000313" key="11">
    <source>
        <dbReference type="EMBL" id="MCC2617200.1"/>
    </source>
</evidence>
<evidence type="ECO:0000256" key="1">
    <source>
        <dbReference type="ARBA" id="ARBA00004162"/>
    </source>
</evidence>
<protein>
    <recommendedName>
        <fullName evidence="9">Sec-independent protein translocase protein TatA</fullName>
    </recommendedName>
</protein>
<dbReference type="Pfam" id="PF02416">
    <property type="entry name" value="TatA_B_E"/>
    <property type="match status" value="1"/>
</dbReference>
<dbReference type="RefSeq" id="WP_229161157.1">
    <property type="nucleotide sequence ID" value="NZ_JAJEWP010000003.1"/>
</dbReference>
<evidence type="ECO:0000256" key="6">
    <source>
        <dbReference type="ARBA" id="ARBA00022989"/>
    </source>
</evidence>
<dbReference type="PANTHER" id="PTHR42982">
    <property type="entry name" value="SEC-INDEPENDENT PROTEIN TRANSLOCASE PROTEIN TATA"/>
    <property type="match status" value="1"/>
</dbReference>
<evidence type="ECO:0000256" key="4">
    <source>
        <dbReference type="ARBA" id="ARBA00022692"/>
    </source>
</evidence>
<keyword evidence="5 9" id="KW-0653">Protein transport</keyword>
<dbReference type="EMBL" id="JAJEWP010000003">
    <property type="protein sequence ID" value="MCC2617200.1"/>
    <property type="molecule type" value="Genomic_DNA"/>
</dbReference>
<sequence length="83" mass="9231">MGISIWQLLIVLLIVVLLFGTKRLKSLGGDLGTAIKGFKSAVSDDEKKDDTDTDADFDQQKQVEQRQNTTDTDVTKTTDKESR</sequence>
<evidence type="ECO:0000256" key="10">
    <source>
        <dbReference type="SAM" id="MobiDB-lite"/>
    </source>
</evidence>